<dbReference type="Pfam" id="PF05504">
    <property type="entry name" value="Spore_GerAC"/>
    <property type="match status" value="1"/>
</dbReference>
<feature type="domain" description="Spore germination GerAC-like C-terminal" evidence="8">
    <location>
        <begin position="224"/>
        <end position="385"/>
    </location>
</feature>
<dbReference type="InterPro" id="IPR038501">
    <property type="entry name" value="Spore_GerAC_C_sf"/>
</dbReference>
<evidence type="ECO:0000259" key="8">
    <source>
        <dbReference type="Pfam" id="PF05504"/>
    </source>
</evidence>
<keyword evidence="4" id="KW-0732">Signal</keyword>
<keyword evidence="7" id="KW-0449">Lipoprotein</keyword>
<dbReference type="AlphaFoldDB" id="A0A927MJY3"/>
<keyword evidence="3" id="KW-0309">Germination</keyword>
<protein>
    <submittedName>
        <fullName evidence="10">Spore germination protein KC</fullName>
    </submittedName>
</protein>
<dbReference type="GO" id="GO:0009847">
    <property type="term" value="P:spore germination"/>
    <property type="evidence" value="ECO:0007669"/>
    <property type="project" value="InterPro"/>
</dbReference>
<evidence type="ECO:0000256" key="1">
    <source>
        <dbReference type="ARBA" id="ARBA00004635"/>
    </source>
</evidence>
<dbReference type="Gene3D" id="6.20.190.10">
    <property type="entry name" value="Nutrient germinant receptor protein C, domain 1"/>
    <property type="match status" value="1"/>
</dbReference>
<dbReference type="InterPro" id="IPR008844">
    <property type="entry name" value="Spore_GerAC-like"/>
</dbReference>
<dbReference type="Pfam" id="PF25198">
    <property type="entry name" value="Spore_GerAC_N"/>
    <property type="match status" value="1"/>
</dbReference>
<dbReference type="EMBL" id="JADBEL010000019">
    <property type="protein sequence ID" value="MBE1555983.1"/>
    <property type="molecule type" value="Genomic_DNA"/>
</dbReference>
<feature type="domain" description="Spore germination protein N-terminal" evidence="9">
    <location>
        <begin position="24"/>
        <end position="198"/>
    </location>
</feature>
<dbReference type="NCBIfam" id="TIGR02887">
    <property type="entry name" value="spore_ger_x_C"/>
    <property type="match status" value="1"/>
</dbReference>
<proteinExistence type="inferred from homology"/>
<keyword evidence="11" id="KW-1185">Reference proteome</keyword>
<comment type="subcellular location">
    <subcellularLocation>
        <location evidence="1">Membrane</location>
        <topology evidence="1">Lipid-anchor</topology>
    </subcellularLocation>
</comment>
<dbReference type="PANTHER" id="PTHR35789:SF1">
    <property type="entry name" value="SPORE GERMINATION PROTEIN B3"/>
    <property type="match status" value="1"/>
</dbReference>
<keyword evidence="5" id="KW-0472">Membrane</keyword>
<dbReference type="Gene3D" id="3.30.300.210">
    <property type="entry name" value="Nutrient germinant receptor protein C, domain 3"/>
    <property type="match status" value="1"/>
</dbReference>
<evidence type="ECO:0000256" key="7">
    <source>
        <dbReference type="ARBA" id="ARBA00023288"/>
    </source>
</evidence>
<comment type="caution">
    <text evidence="10">The sequence shown here is derived from an EMBL/GenBank/DDBJ whole genome shotgun (WGS) entry which is preliminary data.</text>
</comment>
<keyword evidence="6" id="KW-0564">Palmitate</keyword>
<evidence type="ECO:0000259" key="9">
    <source>
        <dbReference type="Pfam" id="PF25198"/>
    </source>
</evidence>
<evidence type="ECO:0000256" key="5">
    <source>
        <dbReference type="ARBA" id="ARBA00023136"/>
    </source>
</evidence>
<dbReference type="Proteomes" id="UP000658225">
    <property type="component" value="Unassembled WGS sequence"/>
</dbReference>
<dbReference type="GO" id="GO:0016020">
    <property type="term" value="C:membrane"/>
    <property type="evidence" value="ECO:0007669"/>
    <property type="project" value="UniProtKB-SubCell"/>
</dbReference>
<evidence type="ECO:0000256" key="6">
    <source>
        <dbReference type="ARBA" id="ARBA00023139"/>
    </source>
</evidence>
<gene>
    <name evidence="10" type="ORF">H4683_003104</name>
</gene>
<organism evidence="10 11">
    <name type="scientific">Sporosarcina limicola</name>
    <dbReference type="NCBI Taxonomy" id="34101"/>
    <lineage>
        <taxon>Bacteria</taxon>
        <taxon>Bacillati</taxon>
        <taxon>Bacillota</taxon>
        <taxon>Bacilli</taxon>
        <taxon>Bacillales</taxon>
        <taxon>Caryophanaceae</taxon>
        <taxon>Sporosarcina</taxon>
    </lineage>
</organism>
<accession>A0A927MJY3</accession>
<evidence type="ECO:0000256" key="2">
    <source>
        <dbReference type="ARBA" id="ARBA00007886"/>
    </source>
</evidence>
<evidence type="ECO:0000313" key="11">
    <source>
        <dbReference type="Proteomes" id="UP000658225"/>
    </source>
</evidence>
<dbReference type="InterPro" id="IPR057336">
    <property type="entry name" value="GerAC_N"/>
</dbReference>
<name>A0A927MJY3_9BACL</name>
<dbReference type="RefSeq" id="WP_338062480.1">
    <property type="nucleotide sequence ID" value="NZ_JADBEL010000019.1"/>
</dbReference>
<reference evidence="10" key="1">
    <citation type="submission" date="2020-10" db="EMBL/GenBank/DDBJ databases">
        <title>Genomic Encyclopedia of Type Strains, Phase IV (KMG-IV): sequencing the most valuable type-strain genomes for metagenomic binning, comparative biology and taxonomic classification.</title>
        <authorList>
            <person name="Goeker M."/>
        </authorList>
    </citation>
    <scope>NUCLEOTIDE SEQUENCE</scope>
    <source>
        <strain evidence="10">DSM 13886</strain>
    </source>
</reference>
<dbReference type="InterPro" id="IPR046953">
    <property type="entry name" value="Spore_GerAC-like_C"/>
</dbReference>
<sequence>MRRVMVISCLFIVIVPLISGCWSKRELNELAIVVAIGIDKVGEEYEVTVQVVDPSEVSASKSSGGRTPVVMYHAKGESMFEAIRKMTTVTPRKLYFAHIRMMILGEELAVQGIGQTLDFFTRDQELRADFYVAVADQSSAKEVLSILTPLEKIPANKMFNSLKSSSEFWAPTVPTRFDELLKDLESKGRNTVLTTIRIEGDPKQGTGKENAEKINNSVHLRYSDIAVFKNEKMVGLLNEEESKGYNYIRNKVKSTAGIIACPKGGIITTEVKDSKTKVKGKMAKGKPRIDVTIRSDTSIAEVDCDINLQKTETIAELDKIASEKLKGIIEKSLDTIQHKYKVDIFGFGEAIHRADPKAWYKLEKEWEEIFPELEVKLKVDVKTKGLGTVMNSLPKKQKE</sequence>
<evidence type="ECO:0000256" key="3">
    <source>
        <dbReference type="ARBA" id="ARBA00022544"/>
    </source>
</evidence>
<evidence type="ECO:0000313" key="10">
    <source>
        <dbReference type="EMBL" id="MBE1555983.1"/>
    </source>
</evidence>
<dbReference type="PANTHER" id="PTHR35789">
    <property type="entry name" value="SPORE GERMINATION PROTEIN B3"/>
    <property type="match status" value="1"/>
</dbReference>
<evidence type="ECO:0000256" key="4">
    <source>
        <dbReference type="ARBA" id="ARBA00022729"/>
    </source>
</evidence>
<dbReference type="PROSITE" id="PS51257">
    <property type="entry name" value="PROKAR_LIPOPROTEIN"/>
    <property type="match status" value="1"/>
</dbReference>
<comment type="similarity">
    <text evidence="2">Belongs to the GerABKC lipoprotein family.</text>
</comment>